<dbReference type="InterPro" id="IPR015378">
    <property type="entry name" value="Transposase-like_Mu_C"/>
</dbReference>
<dbReference type="AlphaFoldDB" id="A0A559K4X5"/>
<feature type="domain" description="Transposase-like Mu C-terminal" evidence="1">
    <location>
        <begin position="1"/>
        <end position="52"/>
    </location>
</feature>
<keyword evidence="3" id="KW-1185">Reference proteome</keyword>
<evidence type="ECO:0000313" key="3">
    <source>
        <dbReference type="Proteomes" id="UP000317036"/>
    </source>
</evidence>
<dbReference type="SUPFAM" id="SSF50610">
    <property type="entry name" value="mu transposase, C-terminal domain"/>
    <property type="match status" value="1"/>
</dbReference>
<protein>
    <recommendedName>
        <fullName evidence="1">Transposase-like Mu C-terminal domain-containing protein</fullName>
    </recommendedName>
</protein>
<name>A0A559K4X5_9BACL</name>
<comment type="caution">
    <text evidence="2">The sequence shown here is derived from an EMBL/GenBank/DDBJ whole genome shotgun (WGS) entry which is preliminary data.</text>
</comment>
<evidence type="ECO:0000259" key="1">
    <source>
        <dbReference type="Pfam" id="PF09299"/>
    </source>
</evidence>
<dbReference type="OrthoDB" id="9794201at2"/>
<dbReference type="EMBL" id="VNJI01000041">
    <property type="protein sequence ID" value="TVY07199.1"/>
    <property type="molecule type" value="Genomic_DNA"/>
</dbReference>
<dbReference type="Proteomes" id="UP000317036">
    <property type="component" value="Unassembled WGS sequence"/>
</dbReference>
<gene>
    <name evidence="2" type="ORF">FPZ49_25150</name>
</gene>
<dbReference type="RefSeq" id="WP_144852320.1">
    <property type="nucleotide sequence ID" value="NZ_VNJI01000041.1"/>
</dbReference>
<organism evidence="2 3">
    <name type="scientific">Paenibacillus cremeus</name>
    <dbReference type="NCBI Taxonomy" id="2163881"/>
    <lineage>
        <taxon>Bacteria</taxon>
        <taxon>Bacillati</taxon>
        <taxon>Bacillota</taxon>
        <taxon>Bacilli</taxon>
        <taxon>Bacillales</taxon>
        <taxon>Paenibacillaceae</taxon>
        <taxon>Paenibacillus</taxon>
    </lineage>
</organism>
<evidence type="ECO:0000313" key="2">
    <source>
        <dbReference type="EMBL" id="TVY07199.1"/>
    </source>
</evidence>
<sequence length="120" mass="13630">MFLLEETRKADKTSCISLLGQFYEVSSILAGQKVQVRFDPYDLSEIQVWKDGARQENARVLKLRDPKQQQVKAPDAESPAVQPTGLNYVELLYEEHRRQIRESQSAVLQDLIKGAGSHDS</sequence>
<dbReference type="InterPro" id="IPR009004">
    <property type="entry name" value="Transposase_Mu_C"/>
</dbReference>
<reference evidence="2 3" key="1">
    <citation type="submission" date="2019-07" db="EMBL/GenBank/DDBJ databases">
        <authorList>
            <person name="Kim J."/>
        </authorList>
    </citation>
    <scope>NUCLEOTIDE SEQUENCE [LARGE SCALE GENOMIC DNA]</scope>
    <source>
        <strain evidence="2 3">JC52</strain>
    </source>
</reference>
<accession>A0A559K4X5</accession>
<proteinExistence type="predicted"/>
<dbReference type="Pfam" id="PF09299">
    <property type="entry name" value="Mu-transpos_C"/>
    <property type="match status" value="1"/>
</dbReference>